<comment type="subcellular location">
    <subcellularLocation>
        <location evidence="1">Membrane</location>
        <topology evidence="1">Multi-pass membrane protein</topology>
    </subcellularLocation>
</comment>
<evidence type="ECO:0000256" key="5">
    <source>
        <dbReference type="SAM" id="Phobius"/>
    </source>
</evidence>
<evidence type="ECO:0000256" key="3">
    <source>
        <dbReference type="ARBA" id="ARBA00022989"/>
    </source>
</evidence>
<dbReference type="RefSeq" id="WP_346581791.1">
    <property type="nucleotide sequence ID" value="NZ_JBDJLH010000011.1"/>
</dbReference>
<reference evidence="6 7" key="1">
    <citation type="submission" date="2024-04" db="EMBL/GenBank/DDBJ databases">
        <title>WGS of bacteria from Torrens River.</title>
        <authorList>
            <person name="Wyrsch E.R."/>
            <person name="Drigo B."/>
        </authorList>
    </citation>
    <scope>NUCLEOTIDE SEQUENCE [LARGE SCALE GENOMIC DNA]</scope>
    <source>
        <strain evidence="6 7">TWI391</strain>
    </source>
</reference>
<evidence type="ECO:0000256" key="4">
    <source>
        <dbReference type="ARBA" id="ARBA00023136"/>
    </source>
</evidence>
<dbReference type="InterPro" id="IPR032808">
    <property type="entry name" value="DoxX"/>
</dbReference>
<dbReference type="EMBL" id="JBDJNQ010000008">
    <property type="protein sequence ID" value="MEN5378928.1"/>
    <property type="molecule type" value="Genomic_DNA"/>
</dbReference>
<evidence type="ECO:0000256" key="1">
    <source>
        <dbReference type="ARBA" id="ARBA00004141"/>
    </source>
</evidence>
<name>A0ABV0BXD7_9SPHI</name>
<keyword evidence="7" id="KW-1185">Reference proteome</keyword>
<evidence type="ECO:0000313" key="6">
    <source>
        <dbReference type="EMBL" id="MEN5378928.1"/>
    </source>
</evidence>
<feature type="transmembrane region" description="Helical" evidence="5">
    <location>
        <begin position="90"/>
        <end position="111"/>
    </location>
</feature>
<feature type="transmembrane region" description="Helical" evidence="5">
    <location>
        <begin position="62"/>
        <end position="83"/>
    </location>
</feature>
<feature type="transmembrane region" description="Helical" evidence="5">
    <location>
        <begin position="117"/>
        <end position="137"/>
    </location>
</feature>
<comment type="caution">
    <text evidence="6">The sequence shown here is derived from an EMBL/GenBank/DDBJ whole genome shotgun (WGS) entry which is preliminary data.</text>
</comment>
<organism evidence="6 7">
    <name type="scientific">Sphingobacterium kitahiroshimense</name>
    <dbReference type="NCBI Taxonomy" id="470446"/>
    <lineage>
        <taxon>Bacteria</taxon>
        <taxon>Pseudomonadati</taxon>
        <taxon>Bacteroidota</taxon>
        <taxon>Sphingobacteriia</taxon>
        <taxon>Sphingobacteriales</taxon>
        <taxon>Sphingobacteriaceae</taxon>
        <taxon>Sphingobacterium</taxon>
    </lineage>
</organism>
<keyword evidence="2 5" id="KW-0812">Transmembrane</keyword>
<gene>
    <name evidence="6" type="ORF">ABE541_16825</name>
</gene>
<keyword evidence="3 5" id="KW-1133">Transmembrane helix</keyword>
<proteinExistence type="predicted"/>
<evidence type="ECO:0000313" key="7">
    <source>
        <dbReference type="Proteomes" id="UP001409291"/>
    </source>
</evidence>
<sequence>MIITGQIAQLLLRLGLGIGFILPVLDRVGFFGAPGEPNVAWGDWASFTAYTQQLMPYVNVKMASFFGLVATLMEIGCAVLLIIGYKIRYAAFASFGMTLIFALSMLFFLHYRAPFNYSVFVVAFSSLMLSTIPRFAWSLDSYRQRK</sequence>
<dbReference type="Proteomes" id="UP001409291">
    <property type="component" value="Unassembled WGS sequence"/>
</dbReference>
<accession>A0ABV0BXD7</accession>
<dbReference type="Pfam" id="PF07681">
    <property type="entry name" value="DoxX"/>
    <property type="match status" value="1"/>
</dbReference>
<evidence type="ECO:0000256" key="2">
    <source>
        <dbReference type="ARBA" id="ARBA00022692"/>
    </source>
</evidence>
<keyword evidence="4 5" id="KW-0472">Membrane</keyword>
<protein>
    <submittedName>
        <fullName evidence="6">DoxX family protein</fullName>
    </submittedName>
</protein>
<feature type="transmembrane region" description="Helical" evidence="5">
    <location>
        <begin position="7"/>
        <end position="25"/>
    </location>
</feature>